<feature type="domain" description="Sulfotransferase" evidence="1">
    <location>
        <begin position="7"/>
        <end position="186"/>
    </location>
</feature>
<gene>
    <name evidence="2" type="ORF">S01H4_43030</name>
</gene>
<proteinExistence type="predicted"/>
<reference evidence="2" key="1">
    <citation type="journal article" date="2014" name="Front. Microbiol.">
        <title>High frequency of phylogenetically diverse reductive dehalogenase-homologous genes in deep subseafloor sedimentary metagenomes.</title>
        <authorList>
            <person name="Kawai M."/>
            <person name="Futagami T."/>
            <person name="Toyoda A."/>
            <person name="Takaki Y."/>
            <person name="Nishi S."/>
            <person name="Hori S."/>
            <person name="Arai W."/>
            <person name="Tsubouchi T."/>
            <person name="Morono Y."/>
            <person name="Uchiyama I."/>
            <person name="Ito T."/>
            <person name="Fujiyama A."/>
            <person name="Inagaki F."/>
            <person name="Takami H."/>
        </authorList>
    </citation>
    <scope>NUCLEOTIDE SEQUENCE</scope>
    <source>
        <strain evidence="2">Expedition CK06-06</strain>
    </source>
</reference>
<protein>
    <recommendedName>
        <fullName evidence="1">Sulfotransferase domain-containing protein</fullName>
    </recommendedName>
</protein>
<dbReference type="AlphaFoldDB" id="X1BI83"/>
<dbReference type="SUPFAM" id="SSF52540">
    <property type="entry name" value="P-loop containing nucleoside triphosphate hydrolases"/>
    <property type="match status" value="1"/>
</dbReference>
<dbReference type="InterPro" id="IPR000863">
    <property type="entry name" value="Sulfotransferase_dom"/>
</dbReference>
<dbReference type="Gene3D" id="3.40.50.300">
    <property type="entry name" value="P-loop containing nucleotide triphosphate hydrolases"/>
    <property type="match status" value="1"/>
</dbReference>
<sequence length="190" mass="22062">MGKEIITIVSGLPRSGTSMLMGMLEAGGMEVLTDYIRTPDEDNPKGYYEFERVKKIERDQTWMEDAKGKVVKMISDLLKYLPQSYTYKVIFMRRKIEEVLASQSQMLIRRGKPTDAVSDEKLAELYRKHLKQVEAWIEKQSNINVIYVSYNDILKNPVENAKKINEFLGKTLNVENMVSVVDQALYRQRK</sequence>
<name>X1BI83_9ZZZZ</name>
<dbReference type="InterPro" id="IPR027417">
    <property type="entry name" value="P-loop_NTPase"/>
</dbReference>
<dbReference type="Pfam" id="PF00685">
    <property type="entry name" value="Sulfotransfer_1"/>
    <property type="match status" value="1"/>
</dbReference>
<evidence type="ECO:0000259" key="1">
    <source>
        <dbReference type="Pfam" id="PF00685"/>
    </source>
</evidence>
<evidence type="ECO:0000313" key="2">
    <source>
        <dbReference type="EMBL" id="GAG95619.1"/>
    </source>
</evidence>
<accession>X1BI83</accession>
<comment type="caution">
    <text evidence="2">The sequence shown here is derived from an EMBL/GenBank/DDBJ whole genome shotgun (WGS) entry which is preliminary data.</text>
</comment>
<dbReference type="GO" id="GO:0008146">
    <property type="term" value="F:sulfotransferase activity"/>
    <property type="evidence" value="ECO:0007669"/>
    <property type="project" value="InterPro"/>
</dbReference>
<dbReference type="EMBL" id="BART01023692">
    <property type="protein sequence ID" value="GAG95619.1"/>
    <property type="molecule type" value="Genomic_DNA"/>
</dbReference>
<organism evidence="2">
    <name type="scientific">marine sediment metagenome</name>
    <dbReference type="NCBI Taxonomy" id="412755"/>
    <lineage>
        <taxon>unclassified sequences</taxon>
        <taxon>metagenomes</taxon>
        <taxon>ecological metagenomes</taxon>
    </lineage>
</organism>